<keyword evidence="2" id="KW-1185">Reference proteome</keyword>
<evidence type="ECO:0008006" key="3">
    <source>
        <dbReference type="Google" id="ProtNLM"/>
    </source>
</evidence>
<accession>A0A9N8J4I7</accession>
<dbReference type="Proteomes" id="UP000533639">
    <property type="component" value="Unassembled WGS sequence"/>
</dbReference>
<proteinExistence type="predicted"/>
<dbReference type="RefSeq" id="WP_123959147.1">
    <property type="nucleotide sequence ID" value="NZ_CAIJDE010000059.1"/>
</dbReference>
<sequence length="217" mass="24608">MRKKILIIVLLLCYHYSNSQIVRPYAGFVTYLHTDFSSSVFLSLKTGGEFKLLKNLRPEIEVSGIIGAPEEFERKTENNIVYEKYSSSATAVNFSICPKIILGNTDELSSYFVILPKYSISNIEAHGKRETFNNAGLVVKNDTKIEKVWDQSFGIGIGYNFNLSDENPDSLCIILDLQGVELGKALDKVRESESRITTKWTFGLGFNYYFNLKKKKS</sequence>
<comment type="caution">
    <text evidence="1">The sequence shown here is derived from an EMBL/GenBank/DDBJ whole genome shotgun (WGS) entry which is preliminary data.</text>
</comment>
<organism evidence="1 2">
    <name type="scientific">Flavobacterium panici</name>
    <dbReference type="NCBI Taxonomy" id="2654843"/>
    <lineage>
        <taxon>Bacteria</taxon>
        <taxon>Pseudomonadati</taxon>
        <taxon>Bacteroidota</taxon>
        <taxon>Flavobacteriia</taxon>
        <taxon>Flavobacteriales</taxon>
        <taxon>Flavobacteriaceae</taxon>
        <taxon>Flavobacterium</taxon>
    </lineage>
</organism>
<dbReference type="EMBL" id="CAIJDE010000059">
    <property type="protein sequence ID" value="CAC9976191.1"/>
    <property type="molecule type" value="Genomic_DNA"/>
</dbReference>
<reference evidence="1 2" key="1">
    <citation type="submission" date="2020-06" db="EMBL/GenBank/DDBJ databases">
        <authorList>
            <person name="Criscuolo A."/>
        </authorList>
    </citation>
    <scope>NUCLEOTIDE SEQUENCE [LARGE SCALE GENOMIC DNA]</scope>
    <source>
        <strain evidence="1">PXU-55</strain>
    </source>
</reference>
<name>A0A9N8J4I7_9FLAO</name>
<gene>
    <name evidence="1" type="ORF">FLAPXU55_03915</name>
</gene>
<protein>
    <recommendedName>
        <fullName evidence="3">Outer membrane protein beta-barrel domain-containing protein</fullName>
    </recommendedName>
</protein>
<evidence type="ECO:0000313" key="2">
    <source>
        <dbReference type="Proteomes" id="UP000533639"/>
    </source>
</evidence>
<dbReference type="AlphaFoldDB" id="A0A9N8J4I7"/>
<evidence type="ECO:0000313" key="1">
    <source>
        <dbReference type="EMBL" id="CAC9976191.1"/>
    </source>
</evidence>